<dbReference type="FunFam" id="1.10.510.10:FF:000341">
    <property type="entry name" value="Tyrosine-protein kinase receptor"/>
    <property type="match status" value="1"/>
</dbReference>
<protein>
    <recommendedName>
        <fullName evidence="16">Tyrosine-protein kinase receptor</fullName>
        <ecNumber evidence="16">2.7.10.1</ecNumber>
    </recommendedName>
</protein>
<name>A0A2J7QWD8_9NEOP</name>
<keyword evidence="2 16" id="KW-0597">Phosphoprotein</keyword>
<dbReference type="InterPro" id="IPR013783">
    <property type="entry name" value="Ig-like_fold"/>
</dbReference>
<dbReference type="SUPFAM" id="SSF49265">
    <property type="entry name" value="Fibronectin type III"/>
    <property type="match status" value="2"/>
</dbReference>
<dbReference type="GO" id="GO:0004714">
    <property type="term" value="F:transmembrane receptor protein tyrosine kinase activity"/>
    <property type="evidence" value="ECO:0007669"/>
    <property type="project" value="UniProtKB-EC"/>
</dbReference>
<dbReference type="SMART" id="SM00219">
    <property type="entry name" value="TyrKc"/>
    <property type="match status" value="1"/>
</dbReference>
<dbReference type="AlphaFoldDB" id="A0A2J7QWD8"/>
<feature type="compositionally biased region" description="Basic and acidic residues" evidence="17">
    <location>
        <begin position="958"/>
        <end position="971"/>
    </location>
</feature>
<dbReference type="InterPro" id="IPR001245">
    <property type="entry name" value="Ser-Thr/Tyr_kinase_cat_dom"/>
</dbReference>
<dbReference type="CDD" id="cd05044">
    <property type="entry name" value="PTKc_c-ros"/>
    <property type="match status" value="1"/>
</dbReference>
<feature type="domain" description="Fibronectin type-III" evidence="20">
    <location>
        <begin position="112"/>
        <end position="203"/>
    </location>
</feature>
<dbReference type="InterPro" id="IPR050122">
    <property type="entry name" value="RTK"/>
</dbReference>
<keyword evidence="4 16" id="KW-0812">Transmembrane</keyword>
<dbReference type="OrthoDB" id="65481at2759"/>
<feature type="compositionally biased region" description="Polar residues" evidence="17">
    <location>
        <begin position="819"/>
        <end position="829"/>
    </location>
</feature>
<dbReference type="SMART" id="SM00060">
    <property type="entry name" value="FN3"/>
    <property type="match status" value="3"/>
</dbReference>
<dbReference type="InterPro" id="IPR003961">
    <property type="entry name" value="FN3_dom"/>
</dbReference>
<dbReference type="PROSITE" id="PS50011">
    <property type="entry name" value="PROTEIN_KINASE_DOM"/>
    <property type="match status" value="1"/>
</dbReference>
<dbReference type="GO" id="GO:0005886">
    <property type="term" value="C:plasma membrane"/>
    <property type="evidence" value="ECO:0007669"/>
    <property type="project" value="TreeGrafter"/>
</dbReference>
<evidence type="ECO:0000256" key="14">
    <source>
        <dbReference type="ARBA" id="ARBA00051243"/>
    </source>
</evidence>
<dbReference type="GO" id="GO:0007169">
    <property type="term" value="P:cell surface receptor protein tyrosine kinase signaling pathway"/>
    <property type="evidence" value="ECO:0007669"/>
    <property type="project" value="InterPro"/>
</dbReference>
<dbReference type="PROSITE" id="PS50853">
    <property type="entry name" value="FN3"/>
    <property type="match status" value="3"/>
</dbReference>
<dbReference type="InterPro" id="IPR020635">
    <property type="entry name" value="Tyr_kinase_cat_dom"/>
</dbReference>
<evidence type="ECO:0000256" key="8">
    <source>
        <dbReference type="ARBA" id="ARBA00022840"/>
    </source>
</evidence>
<dbReference type="GO" id="GO:0005524">
    <property type="term" value="F:ATP binding"/>
    <property type="evidence" value="ECO:0007669"/>
    <property type="project" value="UniProtKB-UniRule"/>
</dbReference>
<evidence type="ECO:0000256" key="11">
    <source>
        <dbReference type="ARBA" id="ARBA00023137"/>
    </source>
</evidence>
<keyword evidence="5" id="KW-0677">Repeat</keyword>
<keyword evidence="13" id="KW-0325">Glycoprotein</keyword>
<evidence type="ECO:0000313" key="21">
    <source>
        <dbReference type="EMBL" id="PNF32884.1"/>
    </source>
</evidence>
<dbReference type="GO" id="GO:0032006">
    <property type="term" value="P:regulation of TOR signaling"/>
    <property type="evidence" value="ECO:0007669"/>
    <property type="project" value="TreeGrafter"/>
</dbReference>
<dbReference type="Gene3D" id="1.10.510.10">
    <property type="entry name" value="Transferase(Phosphotransferase) domain 1"/>
    <property type="match status" value="1"/>
</dbReference>
<dbReference type="PROSITE" id="PS00239">
    <property type="entry name" value="RECEPTOR_TYR_KIN_II"/>
    <property type="match status" value="1"/>
</dbReference>
<dbReference type="PROSITE" id="PS00107">
    <property type="entry name" value="PROTEIN_KINASE_ATP"/>
    <property type="match status" value="1"/>
</dbReference>
<comment type="similarity">
    <text evidence="16">Belongs to the protein kinase superfamily. Tyr protein kinase family. Insulin receptor subfamily.</text>
</comment>
<organism evidence="21 22">
    <name type="scientific">Cryptotermes secundus</name>
    <dbReference type="NCBI Taxonomy" id="105785"/>
    <lineage>
        <taxon>Eukaryota</taxon>
        <taxon>Metazoa</taxon>
        <taxon>Ecdysozoa</taxon>
        <taxon>Arthropoda</taxon>
        <taxon>Hexapoda</taxon>
        <taxon>Insecta</taxon>
        <taxon>Pterygota</taxon>
        <taxon>Neoptera</taxon>
        <taxon>Polyneoptera</taxon>
        <taxon>Dictyoptera</taxon>
        <taxon>Blattodea</taxon>
        <taxon>Blattoidea</taxon>
        <taxon>Termitoidae</taxon>
        <taxon>Kalotermitidae</taxon>
        <taxon>Cryptotermitinae</taxon>
        <taxon>Cryptotermes</taxon>
    </lineage>
</organism>
<dbReference type="PANTHER" id="PTHR24416">
    <property type="entry name" value="TYROSINE-PROTEIN KINASE RECEPTOR"/>
    <property type="match status" value="1"/>
</dbReference>
<dbReference type="PRINTS" id="PR00109">
    <property type="entry name" value="TYRKINASE"/>
</dbReference>
<dbReference type="PANTHER" id="PTHR24416:SF527">
    <property type="entry name" value="PROTO-ONCOGENE TYROSINE-PROTEIN KINASE ROS"/>
    <property type="match status" value="1"/>
</dbReference>
<evidence type="ECO:0000259" key="19">
    <source>
        <dbReference type="PROSITE" id="PS50011"/>
    </source>
</evidence>
<dbReference type="PROSITE" id="PS00109">
    <property type="entry name" value="PROTEIN_KINASE_TYR"/>
    <property type="match status" value="1"/>
</dbReference>
<dbReference type="CDD" id="cd00063">
    <property type="entry name" value="FN3"/>
    <property type="match status" value="3"/>
</dbReference>
<feature type="domain" description="Fibronectin type-III" evidence="20">
    <location>
        <begin position="9"/>
        <end position="111"/>
    </location>
</feature>
<evidence type="ECO:0000256" key="1">
    <source>
        <dbReference type="ARBA" id="ARBA00004167"/>
    </source>
</evidence>
<keyword evidence="6 15" id="KW-0547">Nucleotide-binding</keyword>
<feature type="region of interest" description="Disordered" evidence="17">
    <location>
        <begin position="817"/>
        <end position="844"/>
    </location>
</feature>
<evidence type="ECO:0000256" key="2">
    <source>
        <dbReference type="ARBA" id="ARBA00022553"/>
    </source>
</evidence>
<evidence type="ECO:0000256" key="3">
    <source>
        <dbReference type="ARBA" id="ARBA00022679"/>
    </source>
</evidence>
<evidence type="ECO:0000256" key="13">
    <source>
        <dbReference type="ARBA" id="ARBA00023180"/>
    </source>
</evidence>
<dbReference type="Pfam" id="PF07714">
    <property type="entry name" value="PK_Tyr_Ser-Thr"/>
    <property type="match status" value="1"/>
</dbReference>
<dbReference type="Pfam" id="PF00041">
    <property type="entry name" value="fn3"/>
    <property type="match status" value="2"/>
</dbReference>
<dbReference type="InterPro" id="IPR000719">
    <property type="entry name" value="Prot_kinase_dom"/>
</dbReference>
<gene>
    <name evidence="21" type="ORF">B7P43_G01836</name>
</gene>
<dbReference type="Gene3D" id="3.30.200.20">
    <property type="entry name" value="Phosphorylase Kinase, domain 1"/>
    <property type="match status" value="1"/>
</dbReference>
<comment type="catalytic activity">
    <reaction evidence="14 16">
        <text>L-tyrosyl-[protein] + ATP = O-phospho-L-tyrosyl-[protein] + ADP + H(+)</text>
        <dbReference type="Rhea" id="RHEA:10596"/>
        <dbReference type="Rhea" id="RHEA-COMP:10136"/>
        <dbReference type="Rhea" id="RHEA-COMP:20101"/>
        <dbReference type="ChEBI" id="CHEBI:15378"/>
        <dbReference type="ChEBI" id="CHEBI:30616"/>
        <dbReference type="ChEBI" id="CHEBI:46858"/>
        <dbReference type="ChEBI" id="CHEBI:61978"/>
        <dbReference type="ChEBI" id="CHEBI:456216"/>
        <dbReference type="EC" id="2.7.10.1"/>
    </reaction>
</comment>
<evidence type="ECO:0000259" key="20">
    <source>
        <dbReference type="PROSITE" id="PS50853"/>
    </source>
</evidence>
<accession>A0A2J7QWD8</accession>
<keyword evidence="11" id="KW-0829">Tyrosine-protein kinase</keyword>
<feature type="domain" description="Fibronectin type-III" evidence="20">
    <location>
        <begin position="210"/>
        <end position="334"/>
    </location>
</feature>
<feature type="compositionally biased region" description="Polar residues" evidence="17">
    <location>
        <begin position="972"/>
        <end position="988"/>
    </location>
</feature>
<evidence type="ECO:0000256" key="18">
    <source>
        <dbReference type="SAM" id="Phobius"/>
    </source>
</evidence>
<evidence type="ECO:0000256" key="6">
    <source>
        <dbReference type="ARBA" id="ARBA00022741"/>
    </source>
</evidence>
<evidence type="ECO:0000256" key="4">
    <source>
        <dbReference type="ARBA" id="ARBA00022692"/>
    </source>
</evidence>
<reference evidence="21 22" key="1">
    <citation type="submission" date="2017-12" db="EMBL/GenBank/DDBJ databases">
        <title>Hemimetabolous genomes reveal molecular basis of termite eusociality.</title>
        <authorList>
            <person name="Harrison M.C."/>
            <person name="Jongepier E."/>
            <person name="Robertson H.M."/>
            <person name="Arning N."/>
            <person name="Bitard-Feildel T."/>
            <person name="Chao H."/>
            <person name="Childers C.P."/>
            <person name="Dinh H."/>
            <person name="Doddapaneni H."/>
            <person name="Dugan S."/>
            <person name="Gowin J."/>
            <person name="Greiner C."/>
            <person name="Han Y."/>
            <person name="Hu H."/>
            <person name="Hughes D.S.T."/>
            <person name="Huylmans A.-K."/>
            <person name="Kemena C."/>
            <person name="Kremer L.P.M."/>
            <person name="Lee S.L."/>
            <person name="Lopez-Ezquerra A."/>
            <person name="Mallet L."/>
            <person name="Monroy-Kuhn J.M."/>
            <person name="Moser A."/>
            <person name="Murali S.C."/>
            <person name="Muzny D.M."/>
            <person name="Otani S."/>
            <person name="Piulachs M.-D."/>
            <person name="Poelchau M."/>
            <person name="Qu J."/>
            <person name="Schaub F."/>
            <person name="Wada-Katsumata A."/>
            <person name="Worley K.C."/>
            <person name="Xie Q."/>
            <person name="Ylla G."/>
            <person name="Poulsen M."/>
            <person name="Gibbs R.A."/>
            <person name="Schal C."/>
            <person name="Richards S."/>
            <person name="Belles X."/>
            <person name="Korb J."/>
            <person name="Bornberg-Bauer E."/>
        </authorList>
    </citation>
    <scope>NUCLEOTIDE SEQUENCE [LARGE SCALE GENOMIC DNA]</scope>
    <source>
        <tissue evidence="21">Whole body</tissue>
    </source>
</reference>
<keyword evidence="8 15" id="KW-0067">ATP-binding</keyword>
<evidence type="ECO:0000256" key="7">
    <source>
        <dbReference type="ARBA" id="ARBA00022777"/>
    </source>
</evidence>
<sequence>MFFLAAPSSPQNVTVLVLNPTTVEVQWLPPQEFNDEGVWYELHWCTEGMVAGVRQRTDKDLMNTDSLKNIHRADLQNLLPGKTYQIWVRANSQNSKTFSDSDGVVITTYPEPDNITLLHATPYALNISWTPSKNVPILRYDIQYREAGSAHWNNLLKETEDTNVYFVDHLFPKTYYIFRLSLIYPQSSVPYIWPLDERFAYESLGDCPSPPGIPVIQQLRRDVYQVIWDPSRENGAHIELYCLEGKIEGERRDKREANFTSDTHSAARIEDDTAIEADDDSDNWVLYYNGTENYWIITDLSPSLKYIFRVRSMNRYGWSDFSVASESFDFTEAAMLAKQQELEIVLSILIPTVMVTICITGIFILIYVFQRREKEKKSLQVMTLTTATRGPDVELATLRELPRRGNFIQNTNALYITADIPTDEEIALLPHIRRDQITLTKFLGSGAFGEVFEGNARNLPNSGGAETKVAIKTLRKGATEQEKAEFLKEAQLMSNFKHEHILQLLGVCLDNDPNFIIMELMENGDLLSYLRSNRPLLYTGNSLTLLDLLAMCVDVARGCRYLEEMHFVHRDLACRNCLVSSGDPQNRIVKIGDFGLARDIYKNDYYRKEGEGLLPVRWMAPESLVDGVFTCQSDVWAFGVLIWEIMTLGQQPYPARTNLEVLHYVRNGGRLGRPNNCPEELHQLMLKCWNYNPETRPTFKYCLDVLEELKSKSVDLPLIAIQNGHYVSRTQNGNSWKTSSDSGSQDQVPFLQASHEIMSSQGGQQLSVPQGQTGLAESQNANHINVTLSGIPKYLELIYDDTPPTVGDGYEIPRVFPTGNANNKSSSNEAVDRPRTFSTSSTLSDGSAATRALCQQTHLLSNKSDESNSPGKMDSILVIGNIKSNGCIGGIKKNATEFRRNGEKDLSSLKQLLPSVKKCSNTINNHQSVGGCNNINTNSAYSNMVKQPLLEEEVTENAPERPHNSSNDHSKSTVTIPLNYTPTTTLPS</sequence>
<evidence type="ECO:0000256" key="12">
    <source>
        <dbReference type="ARBA" id="ARBA00023170"/>
    </source>
</evidence>
<evidence type="ECO:0000256" key="16">
    <source>
        <dbReference type="RuleBase" id="RU000312"/>
    </source>
</evidence>
<keyword evidence="12 16" id="KW-0675">Receptor</keyword>
<evidence type="ECO:0000256" key="15">
    <source>
        <dbReference type="PROSITE-ProRule" id="PRU10141"/>
    </source>
</evidence>
<evidence type="ECO:0000256" key="5">
    <source>
        <dbReference type="ARBA" id="ARBA00022737"/>
    </source>
</evidence>
<feature type="domain" description="Protein kinase" evidence="19">
    <location>
        <begin position="437"/>
        <end position="709"/>
    </location>
</feature>
<dbReference type="Proteomes" id="UP000235965">
    <property type="component" value="Unassembled WGS sequence"/>
</dbReference>
<dbReference type="GO" id="GO:0043235">
    <property type="term" value="C:receptor complex"/>
    <property type="evidence" value="ECO:0007669"/>
    <property type="project" value="TreeGrafter"/>
</dbReference>
<keyword evidence="10 18" id="KW-0472">Membrane</keyword>
<evidence type="ECO:0000256" key="10">
    <source>
        <dbReference type="ARBA" id="ARBA00023136"/>
    </source>
</evidence>
<comment type="caution">
    <text evidence="21">The sequence shown here is derived from an EMBL/GenBank/DDBJ whole genome shotgun (WGS) entry which is preliminary data.</text>
</comment>
<dbReference type="SUPFAM" id="SSF56112">
    <property type="entry name" value="Protein kinase-like (PK-like)"/>
    <property type="match status" value="1"/>
</dbReference>
<comment type="subcellular location">
    <subcellularLocation>
        <location evidence="1">Membrane</location>
        <topology evidence="1">Single-pass membrane protein</topology>
    </subcellularLocation>
</comment>
<dbReference type="InterPro" id="IPR011009">
    <property type="entry name" value="Kinase-like_dom_sf"/>
</dbReference>
<keyword evidence="9 18" id="KW-1133">Transmembrane helix</keyword>
<dbReference type="InterPro" id="IPR002011">
    <property type="entry name" value="Tyr_kinase_rcpt_2_CS"/>
</dbReference>
<feature type="region of interest" description="Disordered" evidence="17">
    <location>
        <begin position="952"/>
        <end position="988"/>
    </location>
</feature>
<dbReference type="InterPro" id="IPR036116">
    <property type="entry name" value="FN3_sf"/>
</dbReference>
<evidence type="ECO:0000256" key="9">
    <source>
        <dbReference type="ARBA" id="ARBA00022989"/>
    </source>
</evidence>
<dbReference type="EMBL" id="NEVH01009765">
    <property type="protein sequence ID" value="PNF32884.1"/>
    <property type="molecule type" value="Genomic_DNA"/>
</dbReference>
<dbReference type="EC" id="2.7.10.1" evidence="16"/>
<dbReference type="InterPro" id="IPR008266">
    <property type="entry name" value="Tyr_kinase_AS"/>
</dbReference>
<dbReference type="InterPro" id="IPR017441">
    <property type="entry name" value="Protein_kinase_ATP_BS"/>
</dbReference>
<feature type="transmembrane region" description="Helical" evidence="18">
    <location>
        <begin position="344"/>
        <end position="369"/>
    </location>
</feature>
<keyword evidence="7" id="KW-0418">Kinase</keyword>
<keyword evidence="3" id="KW-0808">Transferase</keyword>
<proteinExistence type="inferred from homology"/>
<evidence type="ECO:0000313" key="22">
    <source>
        <dbReference type="Proteomes" id="UP000235965"/>
    </source>
</evidence>
<feature type="binding site" evidence="15">
    <location>
        <position position="472"/>
    </location>
    <ligand>
        <name>ATP</name>
        <dbReference type="ChEBI" id="CHEBI:30616"/>
    </ligand>
</feature>
<keyword evidence="22" id="KW-1185">Reference proteome</keyword>
<dbReference type="Gene3D" id="2.60.40.10">
    <property type="entry name" value="Immunoglobulins"/>
    <property type="match status" value="3"/>
</dbReference>
<evidence type="ECO:0000256" key="17">
    <source>
        <dbReference type="SAM" id="MobiDB-lite"/>
    </source>
</evidence>